<dbReference type="GO" id="GO:0004719">
    <property type="term" value="F:protein-L-isoaspartate (D-aspartate) O-methyltransferase activity"/>
    <property type="evidence" value="ECO:0007669"/>
    <property type="project" value="UniProtKB-EC"/>
</dbReference>
<dbReference type="EMBL" id="AZHX01001107">
    <property type="protein sequence ID" value="ETX04822.1"/>
    <property type="molecule type" value="Genomic_DNA"/>
</dbReference>
<sequence>MSRRQVDPGPEALCQGLVAHLEEQMQIHDPRILDAFRAVPRHRFVTHVSIEEAYRDRAIATKQLDNGLAISSASQPAMMAIMLKQLNIQPGHRILEIGAGTGYNAALMAHLVGARGHVVTIDFDEDIVSDARQHLAANGVENVDVIRADGGRGFAAGAPFDRIILTVGAWDIAPAWREQLTAHGRLVLPLSVGGPQLSVAFQAQNGHLISQSAHYCEFMRLRGEFAGPEMLGPLGPERGLLIGSEEALPVPNDTLYNWLSGPSQDDPAGMHMALRDLRSSLWLWLGIHETGHFRVYATGDIAKRGWIPDLLSVSVPGGLFRGTSGLVNEDGVCLLARSDDEANPFPLRLRSYGNAKALTQRLLGQLQAWDAAGRPRGDRLEIVVYPLEAAIDVPEGAVVIPKRWHQHVLRWP</sequence>
<evidence type="ECO:0000256" key="9">
    <source>
        <dbReference type="ARBA" id="ARBA00030757"/>
    </source>
</evidence>
<evidence type="ECO:0000256" key="6">
    <source>
        <dbReference type="ARBA" id="ARBA00022603"/>
    </source>
</evidence>
<evidence type="ECO:0000256" key="2">
    <source>
        <dbReference type="ARBA" id="ARBA00005369"/>
    </source>
</evidence>
<evidence type="ECO:0000256" key="11">
    <source>
        <dbReference type="ARBA" id="ARBA00031350"/>
    </source>
</evidence>
<evidence type="ECO:0000313" key="12">
    <source>
        <dbReference type="EMBL" id="ETX04822.1"/>
    </source>
</evidence>
<dbReference type="GO" id="GO:0032259">
    <property type="term" value="P:methylation"/>
    <property type="evidence" value="ECO:0007669"/>
    <property type="project" value="UniProtKB-KW"/>
</dbReference>
<dbReference type="Gene3D" id="3.40.50.150">
    <property type="entry name" value="Vaccinia Virus protein VP39"/>
    <property type="match status" value="1"/>
</dbReference>
<protein>
    <recommendedName>
        <fullName evidence="4">Protein-L-isoaspartate O-methyltransferase</fullName>
        <ecNumber evidence="3">2.1.1.77</ecNumber>
    </recommendedName>
    <alternativeName>
        <fullName evidence="11">L-isoaspartyl protein carboxyl methyltransferase</fullName>
    </alternativeName>
    <alternativeName>
        <fullName evidence="9">Protein L-isoaspartyl methyltransferase</fullName>
    </alternativeName>
    <alternativeName>
        <fullName evidence="10">Protein-beta-aspartate methyltransferase</fullName>
    </alternativeName>
</protein>
<dbReference type="PROSITE" id="PS01279">
    <property type="entry name" value="PCMT"/>
    <property type="match status" value="1"/>
</dbReference>
<comment type="subcellular location">
    <subcellularLocation>
        <location evidence="1">Cytoplasm</location>
    </subcellularLocation>
</comment>
<evidence type="ECO:0000256" key="10">
    <source>
        <dbReference type="ARBA" id="ARBA00031323"/>
    </source>
</evidence>
<proteinExistence type="inferred from homology"/>
<organism evidence="12 13">
    <name type="scientific">Candidatus Entotheonella gemina</name>
    <dbReference type="NCBI Taxonomy" id="1429439"/>
    <lineage>
        <taxon>Bacteria</taxon>
        <taxon>Pseudomonadati</taxon>
        <taxon>Nitrospinota/Tectimicrobiota group</taxon>
        <taxon>Candidatus Tectimicrobiota</taxon>
        <taxon>Candidatus Entotheonellia</taxon>
        <taxon>Candidatus Entotheonellales</taxon>
        <taxon>Candidatus Entotheonellaceae</taxon>
        <taxon>Candidatus Entotheonella</taxon>
    </lineage>
</organism>
<evidence type="ECO:0000256" key="4">
    <source>
        <dbReference type="ARBA" id="ARBA00013346"/>
    </source>
</evidence>
<keyword evidence="5" id="KW-0963">Cytoplasm</keyword>
<dbReference type="CDD" id="cd02440">
    <property type="entry name" value="AdoMet_MTases"/>
    <property type="match status" value="1"/>
</dbReference>
<reference evidence="12 13" key="1">
    <citation type="journal article" date="2014" name="Nature">
        <title>An environmental bacterial taxon with a large and distinct metabolic repertoire.</title>
        <authorList>
            <person name="Wilson M.C."/>
            <person name="Mori T."/>
            <person name="Ruckert C."/>
            <person name="Uria A.R."/>
            <person name="Helf M.J."/>
            <person name="Takada K."/>
            <person name="Gernert C."/>
            <person name="Steffens U.A."/>
            <person name="Heycke N."/>
            <person name="Schmitt S."/>
            <person name="Rinke C."/>
            <person name="Helfrich E.J."/>
            <person name="Brachmann A.O."/>
            <person name="Gurgui C."/>
            <person name="Wakimoto T."/>
            <person name="Kracht M."/>
            <person name="Crusemann M."/>
            <person name="Hentschel U."/>
            <person name="Abe I."/>
            <person name="Matsunaga S."/>
            <person name="Kalinowski J."/>
            <person name="Takeyama H."/>
            <person name="Piel J."/>
        </authorList>
    </citation>
    <scope>NUCLEOTIDE SEQUENCE [LARGE SCALE GENOMIC DNA]</scope>
    <source>
        <strain evidence="13">TSY2</strain>
    </source>
</reference>
<dbReference type="InterPro" id="IPR029063">
    <property type="entry name" value="SAM-dependent_MTases_sf"/>
</dbReference>
<dbReference type="InterPro" id="IPR000682">
    <property type="entry name" value="PCMT"/>
</dbReference>
<keyword evidence="8" id="KW-0949">S-adenosyl-L-methionine</keyword>
<keyword evidence="7" id="KW-0808">Transferase</keyword>
<comment type="caution">
    <text evidence="12">The sequence shown here is derived from an EMBL/GenBank/DDBJ whole genome shotgun (WGS) entry which is preliminary data.</text>
</comment>
<dbReference type="PANTHER" id="PTHR11579:SF0">
    <property type="entry name" value="PROTEIN-L-ISOASPARTATE(D-ASPARTATE) O-METHYLTRANSFERASE"/>
    <property type="match status" value="1"/>
</dbReference>
<dbReference type="AlphaFoldDB" id="W4M5D1"/>
<evidence type="ECO:0000256" key="5">
    <source>
        <dbReference type="ARBA" id="ARBA00022490"/>
    </source>
</evidence>
<dbReference type="SUPFAM" id="SSF53335">
    <property type="entry name" value="S-adenosyl-L-methionine-dependent methyltransferases"/>
    <property type="match status" value="1"/>
</dbReference>
<keyword evidence="6" id="KW-0489">Methyltransferase</keyword>
<dbReference type="HOGENOM" id="CLU_037629_2_0_7"/>
<dbReference type="PATRIC" id="fig|1429439.4.peg.4507"/>
<evidence type="ECO:0000256" key="7">
    <source>
        <dbReference type="ARBA" id="ARBA00022679"/>
    </source>
</evidence>
<evidence type="ECO:0000313" key="13">
    <source>
        <dbReference type="Proteomes" id="UP000019140"/>
    </source>
</evidence>
<gene>
    <name evidence="12" type="ORF">ETSY2_26560</name>
</gene>
<evidence type="ECO:0000256" key="1">
    <source>
        <dbReference type="ARBA" id="ARBA00004496"/>
    </source>
</evidence>
<dbReference type="GO" id="GO:0005737">
    <property type="term" value="C:cytoplasm"/>
    <property type="evidence" value="ECO:0007669"/>
    <property type="project" value="UniProtKB-SubCell"/>
</dbReference>
<dbReference type="PANTHER" id="PTHR11579">
    <property type="entry name" value="PROTEIN-L-ISOASPARTATE O-METHYLTRANSFERASE"/>
    <property type="match status" value="1"/>
</dbReference>
<dbReference type="Proteomes" id="UP000019140">
    <property type="component" value="Unassembled WGS sequence"/>
</dbReference>
<dbReference type="Pfam" id="PF01135">
    <property type="entry name" value="PCMT"/>
    <property type="match status" value="1"/>
</dbReference>
<accession>W4M5D1</accession>
<dbReference type="EC" id="2.1.1.77" evidence="3"/>
<evidence type="ECO:0000256" key="3">
    <source>
        <dbReference type="ARBA" id="ARBA00011890"/>
    </source>
</evidence>
<evidence type="ECO:0000256" key="8">
    <source>
        <dbReference type="ARBA" id="ARBA00022691"/>
    </source>
</evidence>
<comment type="similarity">
    <text evidence="2">Belongs to the methyltransferase superfamily. L-isoaspartyl/D-aspartyl protein methyltransferase family.</text>
</comment>
<name>W4M5D1_9BACT</name>
<keyword evidence="13" id="KW-1185">Reference proteome</keyword>